<feature type="domain" description="ZSWIM3 N-terminal" evidence="2">
    <location>
        <begin position="6"/>
        <end position="120"/>
    </location>
</feature>
<dbReference type="AlphaFoldDB" id="A0A225WTW0"/>
<dbReference type="Pfam" id="PF21056">
    <property type="entry name" value="ZSWIM1-3_RNaseH-like"/>
    <property type="match status" value="1"/>
</dbReference>
<protein>
    <submittedName>
        <fullName evidence="3">ABC transporter</fullName>
    </submittedName>
</protein>
<dbReference type="EMBL" id="NBNE01000257">
    <property type="protein sequence ID" value="OWZ21112.1"/>
    <property type="molecule type" value="Genomic_DNA"/>
</dbReference>
<dbReference type="Proteomes" id="UP000198211">
    <property type="component" value="Unassembled WGS sequence"/>
</dbReference>
<sequence>MERCYYASWDAFFAALTEYQDATHQRFRKRTSRSVSTRNADLQKRRRRTATTKIPISFEKYYVRLCCTHGWRRRSSSTGKRKNYFVKSTECDAQLSITVVWVPDIGFQLNVTQQNTTHNHALGSSSYDNHPVNRGVDNTAVIDFVDELQVAGAKKELMLEYIRLKTGKRDVHNLVQNLKDARQGSTTVETRHEAILHNFSNCRNDNTATVIVDDDKLAQTIRFQQQQMRRLFTAFSEVLMNAATHNTNDVRYKIHDTRRFRARTCTPLCCS</sequence>
<accession>A0A225WTW0</accession>
<evidence type="ECO:0000259" key="2">
    <source>
        <dbReference type="Pfam" id="PF21599"/>
    </source>
</evidence>
<evidence type="ECO:0000313" key="3">
    <source>
        <dbReference type="EMBL" id="OWZ21112.1"/>
    </source>
</evidence>
<name>A0A225WTW0_9STRA</name>
<feature type="domain" description="ZSWIM1/3 RNaseH-like" evidence="1">
    <location>
        <begin position="198"/>
        <end position="254"/>
    </location>
</feature>
<dbReference type="InterPro" id="IPR052579">
    <property type="entry name" value="Zinc_finger_SWIM"/>
</dbReference>
<comment type="caution">
    <text evidence="3">The sequence shown here is derived from an EMBL/GenBank/DDBJ whole genome shotgun (WGS) entry which is preliminary data.</text>
</comment>
<evidence type="ECO:0000259" key="1">
    <source>
        <dbReference type="Pfam" id="PF21056"/>
    </source>
</evidence>
<dbReference type="PANTHER" id="PTHR31569">
    <property type="entry name" value="SWIM-TYPE DOMAIN-CONTAINING PROTEIN"/>
    <property type="match status" value="1"/>
</dbReference>
<dbReference type="OrthoDB" id="124012at2759"/>
<reference evidence="4" key="1">
    <citation type="submission" date="2017-03" db="EMBL/GenBank/DDBJ databases">
        <title>Phytopthora megakarya and P. palmivora, two closely related causual agents of cacao black pod achieved similar genome size and gene model numbers by different mechanisms.</title>
        <authorList>
            <person name="Ali S."/>
            <person name="Shao J."/>
            <person name="Larry D.J."/>
            <person name="Kronmiller B."/>
            <person name="Shen D."/>
            <person name="Strem M.D."/>
            <person name="Melnick R.L."/>
            <person name="Guiltinan M.J."/>
            <person name="Tyler B.M."/>
            <person name="Meinhardt L.W."/>
            <person name="Bailey B.A."/>
        </authorList>
    </citation>
    <scope>NUCLEOTIDE SEQUENCE [LARGE SCALE GENOMIC DNA]</scope>
    <source>
        <strain evidence="4">zdho120</strain>
    </source>
</reference>
<evidence type="ECO:0000313" key="4">
    <source>
        <dbReference type="Proteomes" id="UP000198211"/>
    </source>
</evidence>
<gene>
    <name evidence="3" type="ORF">PHMEG_0004383</name>
</gene>
<dbReference type="PANTHER" id="PTHR31569:SF4">
    <property type="entry name" value="SWIM-TYPE DOMAIN-CONTAINING PROTEIN"/>
    <property type="match status" value="1"/>
</dbReference>
<dbReference type="Pfam" id="PF21599">
    <property type="entry name" value="ZSWIM3_N"/>
    <property type="match status" value="1"/>
</dbReference>
<proteinExistence type="predicted"/>
<dbReference type="InterPro" id="IPR048325">
    <property type="entry name" value="ZSWIM3_N"/>
</dbReference>
<keyword evidence="4" id="KW-1185">Reference proteome</keyword>
<dbReference type="InterPro" id="IPR048324">
    <property type="entry name" value="ZSWIM1-3_RNaseH-like"/>
</dbReference>
<organism evidence="3 4">
    <name type="scientific">Phytophthora megakarya</name>
    <dbReference type="NCBI Taxonomy" id="4795"/>
    <lineage>
        <taxon>Eukaryota</taxon>
        <taxon>Sar</taxon>
        <taxon>Stramenopiles</taxon>
        <taxon>Oomycota</taxon>
        <taxon>Peronosporomycetes</taxon>
        <taxon>Peronosporales</taxon>
        <taxon>Peronosporaceae</taxon>
        <taxon>Phytophthora</taxon>
    </lineage>
</organism>